<dbReference type="AlphaFoldDB" id="A0A0W8FFB6"/>
<protein>
    <submittedName>
        <fullName evidence="1">Uncharacterized protein</fullName>
    </submittedName>
</protein>
<organism evidence="1">
    <name type="scientific">hydrocarbon metagenome</name>
    <dbReference type="NCBI Taxonomy" id="938273"/>
    <lineage>
        <taxon>unclassified sequences</taxon>
        <taxon>metagenomes</taxon>
        <taxon>ecological metagenomes</taxon>
    </lineage>
</organism>
<proteinExistence type="predicted"/>
<gene>
    <name evidence="1" type="ORF">ASZ90_010680</name>
</gene>
<reference evidence="1" key="1">
    <citation type="journal article" date="2015" name="Proc. Natl. Acad. Sci. U.S.A.">
        <title>Networks of energetic and metabolic interactions define dynamics in microbial communities.</title>
        <authorList>
            <person name="Embree M."/>
            <person name="Liu J.K."/>
            <person name="Al-Bassam M.M."/>
            <person name="Zengler K."/>
        </authorList>
    </citation>
    <scope>NUCLEOTIDE SEQUENCE</scope>
</reference>
<accession>A0A0W8FFB6</accession>
<sequence>MARDLMQRDFLLFKKLAPDYEWAPCPESGHEFRSVLAPVSHHIAVDEEDFAERIGRLSQEDWEYLAEQILKGREELGCMPEEDMEAVLRHIEEEVSGETADRIRRLYHLSTCGVL</sequence>
<evidence type="ECO:0000313" key="1">
    <source>
        <dbReference type="EMBL" id="KUG19609.1"/>
    </source>
</evidence>
<name>A0A0W8FFB6_9ZZZZ</name>
<dbReference type="EMBL" id="LNQE01001273">
    <property type="protein sequence ID" value="KUG19609.1"/>
    <property type="molecule type" value="Genomic_DNA"/>
</dbReference>
<comment type="caution">
    <text evidence="1">The sequence shown here is derived from an EMBL/GenBank/DDBJ whole genome shotgun (WGS) entry which is preliminary data.</text>
</comment>